<dbReference type="FunFam" id="1.10.357.10:FF:000004">
    <property type="entry name" value="Ubiquinone biosynthesis protein COQ9, mitochondrial"/>
    <property type="match status" value="1"/>
</dbReference>
<accession>A0AAN7ZE33</accession>
<comment type="caution">
    <text evidence="11">The sequence shown here is derived from an EMBL/GenBank/DDBJ whole genome shotgun (WGS) entry which is preliminary data.</text>
</comment>
<feature type="domain" description="Ubiquinone biosynthesis protein COQ9 HTH" evidence="10">
    <location>
        <begin position="36"/>
        <end position="66"/>
    </location>
</feature>
<organism evidence="11 12">
    <name type="scientific">Pyrocoelia pectoralis</name>
    <dbReference type="NCBI Taxonomy" id="417401"/>
    <lineage>
        <taxon>Eukaryota</taxon>
        <taxon>Metazoa</taxon>
        <taxon>Ecdysozoa</taxon>
        <taxon>Arthropoda</taxon>
        <taxon>Hexapoda</taxon>
        <taxon>Insecta</taxon>
        <taxon>Pterygota</taxon>
        <taxon>Neoptera</taxon>
        <taxon>Endopterygota</taxon>
        <taxon>Coleoptera</taxon>
        <taxon>Polyphaga</taxon>
        <taxon>Elateriformia</taxon>
        <taxon>Elateroidea</taxon>
        <taxon>Lampyridae</taxon>
        <taxon>Lampyrinae</taxon>
        <taxon>Pyrocoelia</taxon>
    </lineage>
</organism>
<dbReference type="NCBIfam" id="TIGR02396">
    <property type="entry name" value="diverge_rpsU"/>
    <property type="match status" value="1"/>
</dbReference>
<dbReference type="InterPro" id="IPR013718">
    <property type="entry name" value="COQ9_C"/>
</dbReference>
<dbReference type="PANTHER" id="PTHR21427">
    <property type="entry name" value="UBIQUINONE BIOSYNTHESIS PROTEIN COQ9, MITOCHONDRIAL"/>
    <property type="match status" value="1"/>
</dbReference>
<dbReference type="InterPro" id="IPR048674">
    <property type="entry name" value="COQ9_HTH"/>
</dbReference>
<reference evidence="11 12" key="1">
    <citation type="journal article" date="2024" name="Insects">
        <title>An Improved Chromosome-Level Genome Assembly of the Firefly Pyrocoelia pectoralis.</title>
        <authorList>
            <person name="Fu X."/>
            <person name="Meyer-Rochow V.B."/>
            <person name="Ballantyne L."/>
            <person name="Zhu X."/>
        </authorList>
    </citation>
    <scope>NUCLEOTIDE SEQUENCE [LARGE SCALE GENOMIC DNA]</scope>
    <source>
        <strain evidence="11">XCY_ONT2</strain>
    </source>
</reference>
<sequence length="253" mass="28718">MSLLSFVRCSYKNARLCLFVRNSSDETKSRLEDQYEEEIKLKILDASLPFVVELGWSVNALSAGAESIGYPGIVHGIFPRSGADLVYHFQKSSNQKLVEYLKQQQQLHKVKPLHSQTIVEEAVRERLKMVIPYLSRWPQALAVMSLPQNVSNSLATLLTMVDDVCYYAGDQSVDFNWYARRVTLAGIYKATELHLIQDTSANYENTWKFLNNRITELTQVYDLINTSDLTKVGTADTVKSAFITARNILGLNR</sequence>
<dbReference type="Pfam" id="PF21392">
    <property type="entry name" value="COQ9_N"/>
    <property type="match status" value="1"/>
</dbReference>
<evidence type="ECO:0000256" key="3">
    <source>
        <dbReference type="ARBA" id="ARBA00010766"/>
    </source>
</evidence>
<proteinExistence type="inferred from homology"/>
<keyword evidence="7 8" id="KW-0496">Mitochondrion</keyword>
<dbReference type="PANTHER" id="PTHR21427:SF19">
    <property type="entry name" value="UBIQUINONE BIOSYNTHESIS PROTEIN COQ9, MITOCHONDRIAL"/>
    <property type="match status" value="1"/>
</dbReference>
<evidence type="ECO:0000256" key="5">
    <source>
        <dbReference type="ARBA" id="ARBA00022946"/>
    </source>
</evidence>
<evidence type="ECO:0000256" key="2">
    <source>
        <dbReference type="ARBA" id="ARBA00004749"/>
    </source>
</evidence>
<dbReference type="GO" id="GO:0008289">
    <property type="term" value="F:lipid binding"/>
    <property type="evidence" value="ECO:0007669"/>
    <property type="project" value="UniProtKB-UniRule"/>
</dbReference>
<comment type="pathway">
    <text evidence="2 8">Cofactor biosynthesis; ubiquinone biosynthesis.</text>
</comment>
<comment type="function">
    <text evidence="8">Membrane-associated protein that warps the membrane surface to access and bind aromatic isoprenes with high specificity, including ubiquinone (CoQ) isoprene intermediates and presents them directly to Coq7, therefore facilitating the Coq7-mediated hydroxylase step. Participates in the biosynthesis of coenzyme Q, also named ubiquinone, an essential lipid-soluble electron transporter for aerobic cellular respiration.</text>
</comment>
<dbReference type="Pfam" id="PF08511">
    <property type="entry name" value="COQ9"/>
    <property type="match status" value="1"/>
</dbReference>
<dbReference type="Proteomes" id="UP001329430">
    <property type="component" value="Chromosome 8"/>
</dbReference>
<dbReference type="AlphaFoldDB" id="A0AAN7ZE33"/>
<dbReference type="GO" id="GO:0006744">
    <property type="term" value="P:ubiquinone biosynthetic process"/>
    <property type="evidence" value="ECO:0007669"/>
    <property type="project" value="UniProtKB-UniRule"/>
</dbReference>
<dbReference type="GO" id="GO:0005743">
    <property type="term" value="C:mitochondrial inner membrane"/>
    <property type="evidence" value="ECO:0007669"/>
    <property type="project" value="TreeGrafter"/>
</dbReference>
<evidence type="ECO:0000256" key="7">
    <source>
        <dbReference type="ARBA" id="ARBA00023128"/>
    </source>
</evidence>
<comment type="subcellular location">
    <subcellularLocation>
        <location evidence="1 8">Mitochondrion</location>
    </subcellularLocation>
</comment>
<keyword evidence="12" id="KW-1185">Reference proteome</keyword>
<name>A0AAN7ZE33_9COLE</name>
<evidence type="ECO:0000259" key="9">
    <source>
        <dbReference type="Pfam" id="PF08511"/>
    </source>
</evidence>
<evidence type="ECO:0000313" key="11">
    <source>
        <dbReference type="EMBL" id="KAK5640082.1"/>
    </source>
</evidence>
<dbReference type="Gene3D" id="1.10.357.10">
    <property type="entry name" value="Tetracycline Repressor, domain 2"/>
    <property type="match status" value="1"/>
</dbReference>
<evidence type="ECO:0000256" key="4">
    <source>
        <dbReference type="ARBA" id="ARBA00022688"/>
    </source>
</evidence>
<keyword evidence="4 8" id="KW-0831">Ubiquinone biosynthesis</keyword>
<comment type="similarity">
    <text evidence="3 8">Belongs to the COQ9 family.</text>
</comment>
<evidence type="ECO:0000313" key="12">
    <source>
        <dbReference type="Proteomes" id="UP001329430"/>
    </source>
</evidence>
<keyword evidence="6 8" id="KW-0446">Lipid-binding</keyword>
<gene>
    <name evidence="11" type="ORF">RI129_010893</name>
</gene>
<dbReference type="EMBL" id="JAVRBK010000008">
    <property type="protein sequence ID" value="KAK5640082.1"/>
    <property type="molecule type" value="Genomic_DNA"/>
</dbReference>
<dbReference type="InterPro" id="IPR012762">
    <property type="entry name" value="Ubiq_biosynth_COQ9"/>
</dbReference>
<feature type="domain" description="COQ9 C-terminal" evidence="9">
    <location>
        <begin position="151"/>
        <end position="220"/>
    </location>
</feature>
<evidence type="ECO:0000256" key="6">
    <source>
        <dbReference type="ARBA" id="ARBA00023121"/>
    </source>
</evidence>
<evidence type="ECO:0000256" key="8">
    <source>
        <dbReference type="RuleBase" id="RU366063"/>
    </source>
</evidence>
<evidence type="ECO:0000259" key="10">
    <source>
        <dbReference type="Pfam" id="PF21392"/>
    </source>
</evidence>
<protein>
    <recommendedName>
        <fullName evidence="8">Ubiquinone biosynthesis protein</fullName>
    </recommendedName>
</protein>
<keyword evidence="5" id="KW-0809">Transit peptide</keyword>
<evidence type="ECO:0000256" key="1">
    <source>
        <dbReference type="ARBA" id="ARBA00004173"/>
    </source>
</evidence>